<feature type="binding site" evidence="7">
    <location>
        <position position="157"/>
    </location>
    <ligand>
        <name>FMN</name>
        <dbReference type="ChEBI" id="CHEBI:58210"/>
    </ligand>
</feature>
<dbReference type="InterPro" id="IPR035587">
    <property type="entry name" value="DUS-like_FMN-bd"/>
</dbReference>
<proteinExistence type="inferred from homology"/>
<dbReference type="Pfam" id="PF01207">
    <property type="entry name" value="Dus"/>
    <property type="match status" value="1"/>
</dbReference>
<evidence type="ECO:0000313" key="9">
    <source>
        <dbReference type="EMBL" id="EPR39161.1"/>
    </source>
</evidence>
<evidence type="ECO:0000256" key="2">
    <source>
        <dbReference type="ARBA" id="ARBA00022643"/>
    </source>
</evidence>
<evidence type="ECO:0000256" key="1">
    <source>
        <dbReference type="ARBA" id="ARBA00022630"/>
    </source>
</evidence>
<name>S7TQB6_DESML</name>
<evidence type="ECO:0000256" key="6">
    <source>
        <dbReference type="PIRSR" id="PIRSR006621-1"/>
    </source>
</evidence>
<evidence type="ECO:0000259" key="8">
    <source>
        <dbReference type="Pfam" id="PF01207"/>
    </source>
</evidence>
<dbReference type="EC" id="1.3.1.-" evidence="5"/>
<dbReference type="STRING" id="897.B2D07_10775"/>
<dbReference type="GO" id="GO:0017150">
    <property type="term" value="F:tRNA dihydrouridine synthase activity"/>
    <property type="evidence" value="ECO:0007669"/>
    <property type="project" value="InterPro"/>
</dbReference>
<evidence type="ECO:0000256" key="4">
    <source>
        <dbReference type="ARBA" id="ARBA00023002"/>
    </source>
</evidence>
<accession>S7TQB6</accession>
<organism evidence="9 10">
    <name type="scientific">Desulfococcus multivorans DSM 2059</name>
    <dbReference type="NCBI Taxonomy" id="1121405"/>
    <lineage>
        <taxon>Bacteria</taxon>
        <taxon>Pseudomonadati</taxon>
        <taxon>Thermodesulfobacteriota</taxon>
        <taxon>Desulfobacteria</taxon>
        <taxon>Desulfobacterales</taxon>
        <taxon>Desulfococcaceae</taxon>
        <taxon>Desulfococcus</taxon>
    </lineage>
</organism>
<evidence type="ECO:0000256" key="7">
    <source>
        <dbReference type="PIRSR" id="PIRSR006621-2"/>
    </source>
</evidence>
<dbReference type="PANTHER" id="PTHR45846:SF1">
    <property type="entry name" value="TRNA-DIHYDROURIDINE(47) SYNTHASE [NAD(P)(+)]-LIKE"/>
    <property type="match status" value="1"/>
</dbReference>
<comment type="function">
    <text evidence="5">Catalyzes the synthesis of 5,6-dihydrouridine (D), a modified base found in the D-loop of most tRNAs, via the reduction of the C5-C6 double bond in target uridines.</text>
</comment>
<keyword evidence="10" id="KW-1185">Reference proteome</keyword>
<feature type="domain" description="DUS-like FMN-binding" evidence="8">
    <location>
        <begin position="30"/>
        <end position="256"/>
    </location>
</feature>
<dbReference type="SUPFAM" id="SSF51395">
    <property type="entry name" value="FMN-linked oxidoreductases"/>
    <property type="match status" value="1"/>
</dbReference>
<keyword evidence="3 5" id="KW-0819">tRNA processing</keyword>
<dbReference type="GO" id="GO:0050660">
    <property type="term" value="F:flavin adenine dinucleotide binding"/>
    <property type="evidence" value="ECO:0007669"/>
    <property type="project" value="InterPro"/>
</dbReference>
<evidence type="ECO:0000256" key="3">
    <source>
        <dbReference type="ARBA" id="ARBA00022694"/>
    </source>
</evidence>
<keyword evidence="7" id="KW-0547">Nucleotide-binding</keyword>
<dbReference type="Gene3D" id="3.20.20.70">
    <property type="entry name" value="Aldolase class I"/>
    <property type="match status" value="1"/>
</dbReference>
<keyword evidence="4 5" id="KW-0560">Oxidoreductase</keyword>
<comment type="caution">
    <text evidence="9">The sequence shown here is derived from an EMBL/GenBank/DDBJ whole genome shotgun (WGS) entry which is preliminary data.</text>
</comment>
<dbReference type="PANTHER" id="PTHR45846">
    <property type="entry name" value="TRNA-DIHYDROURIDINE(47) SYNTHASE [NAD(P)(+)]-LIKE"/>
    <property type="match status" value="1"/>
</dbReference>
<feature type="binding site" evidence="7">
    <location>
        <begin position="242"/>
        <end position="243"/>
    </location>
    <ligand>
        <name>FMN</name>
        <dbReference type="ChEBI" id="CHEBI:58210"/>
    </ligand>
</feature>
<dbReference type="OrthoDB" id="9764501at2"/>
<protein>
    <recommendedName>
        <fullName evidence="5">tRNA-dihydrouridine synthase</fullName>
        <ecNumber evidence="5">1.3.1.-</ecNumber>
    </recommendedName>
</protein>
<dbReference type="GO" id="GO:0003723">
    <property type="term" value="F:RNA binding"/>
    <property type="evidence" value="ECO:0007669"/>
    <property type="project" value="TreeGrafter"/>
</dbReference>
<keyword evidence="2 5" id="KW-0288">FMN</keyword>
<feature type="binding site" evidence="7">
    <location>
        <position position="88"/>
    </location>
    <ligand>
        <name>FMN</name>
        <dbReference type="ChEBI" id="CHEBI:58210"/>
    </ligand>
</feature>
<dbReference type="AlphaFoldDB" id="S7TQB6"/>
<sequence length="344" mass="37771">MHPSEAEDVRALLNRPIRVGGCIIPKRLFLAPLSKLGNVAFRELVSEFGGFGLLFSEMTGSRSVAFGGGPAASGFMWRAAELPHLVCQLYGDEPAVMALAAERVAAEGFMGVDINFGCAVAAVCKHNCGAALLRDPLRAEKIVSAVRKAVSVPLFVKFRTGWEDDVRTAVDLARRFADAGADALTYHPRVAPDRRTRPPKWAYIGMVKSSVDIPVIGNGNVFDIDDCRRMISETGCDGVAIGRIAVARPWTFAQWTDGVLPDDDVYRRCALGLIDLLGKHFDESTAIRRYYKFSNYFAANFKFGHTFYAMVHKAKSMDALREAVAGFFETAPEIASRPRITMLR</sequence>
<comment type="similarity">
    <text evidence="5">Belongs to the dus family.</text>
</comment>
<dbReference type="PIRSF" id="PIRSF006621">
    <property type="entry name" value="Dus"/>
    <property type="match status" value="1"/>
</dbReference>
<dbReference type="InterPro" id="IPR001269">
    <property type="entry name" value="DUS_fam"/>
</dbReference>
<keyword evidence="1 5" id="KW-0285">Flavoprotein</keyword>
<evidence type="ECO:0000313" key="10">
    <source>
        <dbReference type="Proteomes" id="UP000014977"/>
    </source>
</evidence>
<dbReference type="CDD" id="cd02801">
    <property type="entry name" value="DUS_like_FMN"/>
    <property type="match status" value="1"/>
</dbReference>
<dbReference type="eggNOG" id="COG0042">
    <property type="taxonomic scope" value="Bacteria"/>
</dbReference>
<dbReference type="InterPro" id="IPR013785">
    <property type="entry name" value="Aldolase_TIM"/>
</dbReference>
<dbReference type="EMBL" id="ATHJ01000092">
    <property type="protein sequence ID" value="EPR39161.1"/>
    <property type="molecule type" value="Genomic_DNA"/>
</dbReference>
<evidence type="ECO:0000256" key="5">
    <source>
        <dbReference type="PIRNR" id="PIRNR006621"/>
    </source>
</evidence>
<dbReference type="RefSeq" id="WP_020877574.1">
    <property type="nucleotide sequence ID" value="NZ_ATHJ01000092.1"/>
</dbReference>
<comment type="cofactor">
    <cofactor evidence="5 7">
        <name>FMN</name>
        <dbReference type="ChEBI" id="CHEBI:58210"/>
    </cofactor>
</comment>
<feature type="active site" description="Proton donor" evidence="6">
    <location>
        <position position="118"/>
    </location>
</feature>
<feature type="binding site" evidence="7">
    <location>
        <position position="187"/>
    </location>
    <ligand>
        <name>FMN</name>
        <dbReference type="ChEBI" id="CHEBI:58210"/>
    </ligand>
</feature>
<reference evidence="9 10" key="1">
    <citation type="journal article" date="2013" name="Genome Announc.">
        <title>Draft genome sequences for three mercury-methylating, sulfate-reducing bacteria.</title>
        <authorList>
            <person name="Brown S.D."/>
            <person name="Hurt R.A.Jr."/>
            <person name="Gilmour C.C."/>
            <person name="Elias D.A."/>
        </authorList>
    </citation>
    <scope>NUCLEOTIDE SEQUENCE [LARGE SCALE GENOMIC DNA]</scope>
    <source>
        <strain evidence="9 10">DSM 2059</strain>
    </source>
</reference>
<dbReference type="Proteomes" id="UP000014977">
    <property type="component" value="Unassembled WGS sequence"/>
</dbReference>
<gene>
    <name evidence="9" type="ORF">dsmv_2817</name>
</gene>